<feature type="domain" description="DUF7615" evidence="8">
    <location>
        <begin position="370"/>
        <end position="478"/>
    </location>
</feature>
<evidence type="ECO:0000259" key="6">
    <source>
        <dbReference type="Pfam" id="PF07227"/>
    </source>
</evidence>
<evidence type="ECO:0000256" key="5">
    <source>
        <dbReference type="ARBA" id="ARBA00023242"/>
    </source>
</evidence>
<dbReference type="PANTHER" id="PTHR33345">
    <property type="entry name" value="ADAPTER PROTEIN, PUTATIVE-RELATED"/>
    <property type="match status" value="1"/>
</dbReference>
<keyword evidence="10" id="KW-1185">Reference proteome</keyword>
<dbReference type="Proteomes" id="UP000631114">
    <property type="component" value="Unassembled WGS sequence"/>
</dbReference>
<sequence length="485" mass="54799">MEDQSHRHEILDGSSGSVAGLKENGLVLKPVPDNASGEGLPYAPIDWPNPGDVWGWRVGRRKNTAGFMVDRYLYPPRRIQKSLTGRKQFFASLQSIREFVKKEFPNANHDAFFASFSWKVPSKDHREGKDLYKEIAPELSGSESDIGMTCKAQNRMCNPDLEARSNSLLAMDCDICCSESGFCRDCCCILCSRSIDWAYGGYSFIRCSENVGENYICGHAAHIDCALRSYMAGTVGGSIGLDVEYYCRRCDQRTDLFSHVSRILKTCESLDSRHDIEKVLKLGLCIVHGSERERAKRLRNHFELALTKLNSGIHLKDIWNVEDDTSAISAGAMRLGNKGTMSLEDKHGQSLNLINSQLTSHQPVYITSDHQIESAKLKEQIEQVLQDLRRSQEFEYRMAEQKLNAQKDSIIRLYQQLDTDRSELAKRTSSTSDADVDALLNNILSRVNQIKEEVVKLKDMEEVAKGFGRTPKRVLKEHFGFHADD</sequence>
<reference evidence="9 10" key="1">
    <citation type="submission" date="2020-10" db="EMBL/GenBank/DDBJ databases">
        <title>The Coptis chinensis genome and diversification of protoberbering-type alkaloids.</title>
        <authorList>
            <person name="Wang B."/>
            <person name="Shu S."/>
            <person name="Song C."/>
            <person name="Liu Y."/>
        </authorList>
    </citation>
    <scope>NUCLEOTIDE SEQUENCE [LARGE SCALE GENOMIC DNA]</scope>
    <source>
        <strain evidence="9">HL-2020</strain>
        <tissue evidence="9">Leaf</tissue>
    </source>
</reference>
<dbReference type="Pfam" id="PF07227">
    <property type="entry name" value="PHD_Oberon"/>
    <property type="match status" value="1"/>
</dbReference>
<keyword evidence="5" id="KW-0539">Nucleus</keyword>
<keyword evidence="2" id="KW-0479">Metal-binding</keyword>
<comment type="caution">
    <text evidence="9">The sequence shown here is derived from an EMBL/GenBank/DDBJ whole genome shotgun (WGS) entry which is preliminary data.</text>
</comment>
<evidence type="ECO:0000256" key="4">
    <source>
        <dbReference type="ARBA" id="ARBA00022833"/>
    </source>
</evidence>
<evidence type="ECO:0000259" key="8">
    <source>
        <dbReference type="Pfam" id="PF24590"/>
    </source>
</evidence>
<dbReference type="EMBL" id="JADFTS010000002">
    <property type="protein sequence ID" value="KAF9622622.1"/>
    <property type="molecule type" value="Genomic_DNA"/>
</dbReference>
<dbReference type="InterPro" id="IPR032881">
    <property type="entry name" value="Oberon-like_PHD"/>
</dbReference>
<keyword evidence="3" id="KW-0863">Zinc-finger</keyword>
<evidence type="ECO:0000256" key="2">
    <source>
        <dbReference type="ARBA" id="ARBA00022723"/>
    </source>
</evidence>
<evidence type="ECO:0000313" key="10">
    <source>
        <dbReference type="Proteomes" id="UP000631114"/>
    </source>
</evidence>
<proteinExistence type="predicted"/>
<dbReference type="AlphaFoldDB" id="A0A835IUQ6"/>
<organism evidence="9 10">
    <name type="scientific">Coptis chinensis</name>
    <dbReference type="NCBI Taxonomy" id="261450"/>
    <lineage>
        <taxon>Eukaryota</taxon>
        <taxon>Viridiplantae</taxon>
        <taxon>Streptophyta</taxon>
        <taxon>Embryophyta</taxon>
        <taxon>Tracheophyta</taxon>
        <taxon>Spermatophyta</taxon>
        <taxon>Magnoliopsida</taxon>
        <taxon>Ranunculales</taxon>
        <taxon>Ranunculaceae</taxon>
        <taxon>Coptidoideae</taxon>
        <taxon>Coptis</taxon>
    </lineage>
</organism>
<keyword evidence="4" id="KW-0862">Zinc</keyword>
<evidence type="ECO:0008006" key="11">
    <source>
        <dbReference type="Google" id="ProtNLM"/>
    </source>
</evidence>
<evidence type="ECO:0000256" key="3">
    <source>
        <dbReference type="ARBA" id="ARBA00022771"/>
    </source>
</evidence>
<protein>
    <recommendedName>
        <fullName evidence="11">Oberon PHD finger domain-containing protein</fullName>
    </recommendedName>
</protein>
<dbReference type="Pfam" id="PF23299">
    <property type="entry name" value="DUF7081"/>
    <property type="match status" value="1"/>
</dbReference>
<feature type="domain" description="Oberon-like PHD finger" evidence="6">
    <location>
        <begin position="152"/>
        <end position="285"/>
    </location>
</feature>
<comment type="subcellular location">
    <subcellularLocation>
        <location evidence="1">Nucleus</location>
    </subcellularLocation>
</comment>
<name>A0A835IUQ6_9MAGN</name>
<evidence type="ECO:0000256" key="1">
    <source>
        <dbReference type="ARBA" id="ARBA00004123"/>
    </source>
</evidence>
<evidence type="ECO:0000313" key="9">
    <source>
        <dbReference type="EMBL" id="KAF9622622.1"/>
    </source>
</evidence>
<evidence type="ECO:0000259" key="7">
    <source>
        <dbReference type="Pfam" id="PF23299"/>
    </source>
</evidence>
<gene>
    <name evidence="9" type="ORF">IFM89_032521</name>
</gene>
<accession>A0A835IUQ6</accession>
<dbReference type="PANTHER" id="PTHR33345:SF6">
    <property type="entry name" value="OS03G0747200 PROTEIN"/>
    <property type="match status" value="1"/>
</dbReference>
<dbReference type="InterPro" id="IPR056034">
    <property type="entry name" value="DUF7615"/>
</dbReference>
<dbReference type="InterPro" id="IPR055508">
    <property type="entry name" value="DUF7081"/>
</dbReference>
<dbReference type="GO" id="GO:0008270">
    <property type="term" value="F:zinc ion binding"/>
    <property type="evidence" value="ECO:0007669"/>
    <property type="project" value="UniProtKB-KW"/>
</dbReference>
<feature type="domain" description="DUF7081" evidence="7">
    <location>
        <begin position="30"/>
        <end position="122"/>
    </location>
</feature>
<dbReference type="GO" id="GO:0005634">
    <property type="term" value="C:nucleus"/>
    <property type="evidence" value="ECO:0007669"/>
    <property type="project" value="UniProtKB-SubCell"/>
</dbReference>
<dbReference type="Pfam" id="PF24590">
    <property type="entry name" value="DUF7615"/>
    <property type="match status" value="1"/>
</dbReference>
<dbReference type="OrthoDB" id="1852608at2759"/>